<keyword evidence="2" id="KW-1185">Reference proteome</keyword>
<dbReference type="Proteomes" id="UP000249661">
    <property type="component" value="Unassembled WGS sequence"/>
</dbReference>
<gene>
    <name evidence="1" type="ORF">BO66DRAFT_420629</name>
</gene>
<name>A0ACD1H880_9EURO</name>
<organism evidence="1 2">
    <name type="scientific">Aspergillus aculeatinus CBS 121060</name>
    <dbReference type="NCBI Taxonomy" id="1448322"/>
    <lineage>
        <taxon>Eukaryota</taxon>
        <taxon>Fungi</taxon>
        <taxon>Dikarya</taxon>
        <taxon>Ascomycota</taxon>
        <taxon>Pezizomycotina</taxon>
        <taxon>Eurotiomycetes</taxon>
        <taxon>Eurotiomycetidae</taxon>
        <taxon>Eurotiales</taxon>
        <taxon>Aspergillaceae</taxon>
        <taxon>Aspergillus</taxon>
        <taxon>Aspergillus subgen. Circumdati</taxon>
    </lineage>
</organism>
<accession>A0ACD1H880</accession>
<evidence type="ECO:0000313" key="2">
    <source>
        <dbReference type="Proteomes" id="UP000249661"/>
    </source>
</evidence>
<dbReference type="EMBL" id="KZ824957">
    <property type="protein sequence ID" value="RAH70011.1"/>
    <property type="molecule type" value="Genomic_DNA"/>
</dbReference>
<evidence type="ECO:0000313" key="1">
    <source>
        <dbReference type="EMBL" id="RAH70011.1"/>
    </source>
</evidence>
<protein>
    <submittedName>
        <fullName evidence="1">GroES-like protein</fullName>
    </submittedName>
</protein>
<reference evidence="1" key="1">
    <citation type="submission" date="2018-02" db="EMBL/GenBank/DDBJ databases">
        <title>The genomes of Aspergillus section Nigri reveals drivers in fungal speciation.</title>
        <authorList>
            <consortium name="DOE Joint Genome Institute"/>
            <person name="Vesth T.C."/>
            <person name="Nybo J."/>
            <person name="Theobald S."/>
            <person name="Brandl J."/>
            <person name="Frisvad J.C."/>
            <person name="Nielsen K.F."/>
            <person name="Lyhne E.K."/>
            <person name="Kogle M.E."/>
            <person name="Kuo A."/>
            <person name="Riley R."/>
            <person name="Clum A."/>
            <person name="Nolan M."/>
            <person name="Lipzen A."/>
            <person name="Salamov A."/>
            <person name="Henrissat B."/>
            <person name="Wiebenga A."/>
            <person name="De vries R.P."/>
            <person name="Grigoriev I.V."/>
            <person name="Mortensen U.H."/>
            <person name="Andersen M.R."/>
            <person name="Baker S.E."/>
        </authorList>
    </citation>
    <scope>NUCLEOTIDE SEQUENCE</scope>
    <source>
        <strain evidence="1">CBS 121060</strain>
    </source>
</reference>
<proteinExistence type="predicted"/>
<sequence>MTAPIPSTQQGAVVLNPGPNYRIIHRDDLPVPQPGDHEVLVKLRCTGLCHSEIRATSGWSNYNAIIGHEGIGTVVQTGSLAPRSFLSARVGVKWLYSACTHCSVCTSGHPHYCPHQRNTSRHVPGTLQQYVLADARFLTPIPETVADEVAAPLLCAGLTMAGALDRLDGVLQPGGSVVISGSGGGLGHLGVQIAARVKKWRVLAVDSGEEKRRLSLEAGAAAFVDFRAEDVVARVRELTHGEGAQATVVVPGDPAAFRVAADLVRNLGTVVCVGLPRNDFELPVSATLCAARGISIVGSSVGTEQQMAELLRLAAEGVITPAVKCYGFDETAKLIRDLEEDAITGRAVVRIPEGE</sequence>